<feature type="transmembrane region" description="Helical" evidence="9">
    <location>
        <begin position="366"/>
        <end position="385"/>
    </location>
</feature>
<keyword evidence="8 9" id="KW-0472">Membrane</keyword>
<evidence type="ECO:0008006" key="12">
    <source>
        <dbReference type="Google" id="ProtNLM"/>
    </source>
</evidence>
<feature type="transmembrane region" description="Helical" evidence="9">
    <location>
        <begin position="288"/>
        <end position="312"/>
    </location>
</feature>
<keyword evidence="6" id="KW-0653">Protein transport</keyword>
<feature type="transmembrane region" description="Helical" evidence="9">
    <location>
        <begin position="441"/>
        <end position="462"/>
    </location>
</feature>
<evidence type="ECO:0000256" key="7">
    <source>
        <dbReference type="ARBA" id="ARBA00022989"/>
    </source>
</evidence>
<evidence type="ECO:0000256" key="3">
    <source>
        <dbReference type="ARBA" id="ARBA00022448"/>
    </source>
</evidence>
<feature type="transmembrane region" description="Helical" evidence="9">
    <location>
        <begin position="207"/>
        <end position="227"/>
    </location>
</feature>
<evidence type="ECO:0000313" key="11">
    <source>
        <dbReference type="Proteomes" id="UP000467840"/>
    </source>
</evidence>
<name>A0A6A6MJ78_HEVBR</name>
<evidence type="ECO:0000256" key="9">
    <source>
        <dbReference type="SAM" id="Phobius"/>
    </source>
</evidence>
<gene>
    <name evidence="10" type="ORF">GH714_034609</name>
</gene>
<keyword evidence="4 9" id="KW-0812">Transmembrane</keyword>
<dbReference type="NCBIfam" id="TIGR00728">
    <property type="entry name" value="OPT_sfam"/>
    <property type="match status" value="1"/>
</dbReference>
<keyword evidence="3" id="KW-0813">Transport</keyword>
<evidence type="ECO:0000256" key="6">
    <source>
        <dbReference type="ARBA" id="ARBA00022927"/>
    </source>
</evidence>
<proteinExistence type="inferred from homology"/>
<keyword evidence="11" id="KW-1185">Reference proteome</keyword>
<feature type="transmembrane region" description="Helical" evidence="9">
    <location>
        <begin position="406"/>
        <end position="429"/>
    </location>
</feature>
<reference evidence="10 11" key="1">
    <citation type="journal article" date="2020" name="Mol. Plant">
        <title>The Chromosome-Based Rubber Tree Genome Provides New Insights into Spurge Genome Evolution and Rubber Biosynthesis.</title>
        <authorList>
            <person name="Liu J."/>
            <person name="Shi C."/>
            <person name="Shi C.C."/>
            <person name="Li W."/>
            <person name="Zhang Q.J."/>
            <person name="Zhang Y."/>
            <person name="Li K."/>
            <person name="Lu H.F."/>
            <person name="Shi C."/>
            <person name="Zhu S.T."/>
            <person name="Xiao Z.Y."/>
            <person name="Nan H."/>
            <person name="Yue Y."/>
            <person name="Zhu X.G."/>
            <person name="Wu Y."/>
            <person name="Hong X.N."/>
            <person name="Fan G.Y."/>
            <person name="Tong Y."/>
            <person name="Zhang D."/>
            <person name="Mao C.L."/>
            <person name="Liu Y.L."/>
            <person name="Hao S.J."/>
            <person name="Liu W.Q."/>
            <person name="Lv M.Q."/>
            <person name="Zhang H.B."/>
            <person name="Liu Y."/>
            <person name="Hu-Tang G.R."/>
            <person name="Wang J.P."/>
            <person name="Wang J.H."/>
            <person name="Sun Y.H."/>
            <person name="Ni S.B."/>
            <person name="Chen W.B."/>
            <person name="Zhang X.C."/>
            <person name="Jiao Y.N."/>
            <person name="Eichler E.E."/>
            <person name="Li G.H."/>
            <person name="Liu X."/>
            <person name="Gao L.Z."/>
        </authorList>
    </citation>
    <scope>NUCLEOTIDE SEQUENCE [LARGE SCALE GENOMIC DNA]</scope>
    <source>
        <strain evidence="11">cv. GT1</strain>
        <tissue evidence="10">Leaf</tissue>
    </source>
</reference>
<evidence type="ECO:0000256" key="1">
    <source>
        <dbReference type="ARBA" id="ARBA00004141"/>
    </source>
</evidence>
<evidence type="ECO:0000256" key="8">
    <source>
        <dbReference type="ARBA" id="ARBA00023136"/>
    </source>
</evidence>
<dbReference type="InterPro" id="IPR004813">
    <property type="entry name" value="OPT"/>
</dbReference>
<dbReference type="GO" id="GO:0016020">
    <property type="term" value="C:membrane"/>
    <property type="evidence" value="ECO:0007669"/>
    <property type="project" value="UniProtKB-SubCell"/>
</dbReference>
<protein>
    <recommendedName>
        <fullName evidence="12">Oligopeptide transporter</fullName>
    </recommendedName>
</protein>
<evidence type="ECO:0000256" key="2">
    <source>
        <dbReference type="ARBA" id="ARBA00005484"/>
    </source>
</evidence>
<dbReference type="InterPro" id="IPR004648">
    <property type="entry name" value="Oligpept_transpt"/>
</dbReference>
<evidence type="ECO:0000256" key="5">
    <source>
        <dbReference type="ARBA" id="ARBA00022856"/>
    </source>
</evidence>
<dbReference type="PANTHER" id="PTHR22601">
    <property type="entry name" value="ISP4 LIKE PROTEIN"/>
    <property type="match status" value="1"/>
</dbReference>
<dbReference type="AlphaFoldDB" id="A0A6A6MJ78"/>
<organism evidence="10 11">
    <name type="scientific">Hevea brasiliensis</name>
    <name type="common">Para rubber tree</name>
    <name type="synonym">Siphonia brasiliensis</name>
    <dbReference type="NCBI Taxonomy" id="3981"/>
    <lineage>
        <taxon>Eukaryota</taxon>
        <taxon>Viridiplantae</taxon>
        <taxon>Streptophyta</taxon>
        <taxon>Embryophyta</taxon>
        <taxon>Tracheophyta</taxon>
        <taxon>Spermatophyta</taxon>
        <taxon>Magnoliopsida</taxon>
        <taxon>eudicotyledons</taxon>
        <taxon>Gunneridae</taxon>
        <taxon>Pentapetalae</taxon>
        <taxon>rosids</taxon>
        <taxon>fabids</taxon>
        <taxon>Malpighiales</taxon>
        <taxon>Euphorbiaceae</taxon>
        <taxon>Crotonoideae</taxon>
        <taxon>Micrandreae</taxon>
        <taxon>Hevea</taxon>
    </lineage>
</organism>
<dbReference type="GO" id="GO:0015031">
    <property type="term" value="P:protein transport"/>
    <property type="evidence" value="ECO:0007669"/>
    <property type="project" value="UniProtKB-KW"/>
</dbReference>
<evidence type="ECO:0000313" key="10">
    <source>
        <dbReference type="EMBL" id="KAF2312413.1"/>
    </source>
</evidence>
<keyword evidence="5" id="KW-0571">Peptide transport</keyword>
<comment type="caution">
    <text evidence="10">The sequence shown here is derived from an EMBL/GenBank/DDBJ whole genome shotgun (WGS) entry which is preliminary data.</text>
</comment>
<comment type="similarity">
    <text evidence="2">Belongs to the oligopeptide OPT transporter (TC 2.A.67.1) family.</text>
</comment>
<dbReference type="Pfam" id="PF03169">
    <property type="entry name" value="OPT"/>
    <property type="match status" value="1"/>
</dbReference>
<feature type="transmembrane region" description="Helical" evidence="9">
    <location>
        <begin position="118"/>
        <end position="144"/>
    </location>
</feature>
<feature type="transmembrane region" description="Helical" evidence="9">
    <location>
        <begin position="68"/>
        <end position="88"/>
    </location>
</feature>
<feature type="transmembrane region" description="Helical" evidence="9">
    <location>
        <begin position="247"/>
        <end position="267"/>
    </location>
</feature>
<keyword evidence="7 9" id="KW-1133">Transmembrane helix</keyword>
<accession>A0A6A6MJ78</accession>
<comment type="subcellular location">
    <subcellularLocation>
        <location evidence="1">Membrane</location>
        <topology evidence="1">Multi-pass membrane protein</topology>
    </subcellularLocation>
</comment>
<dbReference type="Proteomes" id="UP000467840">
    <property type="component" value="Chromosome 14"/>
</dbReference>
<evidence type="ECO:0000256" key="4">
    <source>
        <dbReference type="ARBA" id="ARBA00022692"/>
    </source>
</evidence>
<dbReference type="GO" id="GO:0035673">
    <property type="term" value="F:oligopeptide transmembrane transporter activity"/>
    <property type="evidence" value="ECO:0007669"/>
    <property type="project" value="InterPro"/>
</dbReference>
<sequence length="703" mass="79351">MVAFICSFAYYVFPGYLFPKLTSISWICWVFPTSILAHQLGSGLRGLGVGSFGLDWASVSSYLGSPMVSPWFATANLAVGFALFIWPVHIRWPKYNISAIIDENFHVDMDAYEHQGPLYLSTIFAMIYGLNFACLAATVVHVFLFHGRDIWQLSKSAFQEKKMDVHTKLMRKYKLVPEWWFLCILFLNILATIITCEYYNDQLQLPWWGVLLACGLALFFTLPIGVITATTNQTPGLNVITEYIIGYLYPGFPVANICFKVYGYISMKQAITFLQDFKLGHYMKIPPRAMFMAQVVGTIISAMVHLATSWWLMDTIPNLCDRELLPAGSPWTCPGDHVFYDASVIWGLIGPRRIFGDLGHYSAMNWLFLAGAIAPILVWIAHKALPNKHWIRSISIPVLLGATHEMLPATAVNYTTWVLVGFASGFIAFRYYRDWWSRHNYVLSGALDAGLAFMAVFLYLCLGMQHVSLDWWRNDSDGCPLASCPTATGVVVKDKINWKLVGAVLLGSLGIGSTDDASFLIFLDSICNRTSTPCMVPTQATLSLSLAFKFYSEKWLQEEGRVPPHMDGEVSTERIKCFRRIFSNEDERIRANDEFANFSLKSGPFADPDSIGSMYVTDPRKWWACFGSNAPLLQRNSSQYYDEKTKLWDVGGDQFGSMEDVGVLEFANLSLDEPELESVLFDENATTRMEKENEKDSEVEEML</sequence>
<dbReference type="EMBL" id="JAAGAX010000006">
    <property type="protein sequence ID" value="KAF2312413.1"/>
    <property type="molecule type" value="Genomic_DNA"/>
</dbReference>
<feature type="transmembrane region" description="Helical" evidence="9">
    <location>
        <begin position="179"/>
        <end position="200"/>
    </location>
</feature>